<dbReference type="FunFam" id="1.10.10.10:FF:000001">
    <property type="entry name" value="LysR family transcriptional regulator"/>
    <property type="match status" value="1"/>
</dbReference>
<dbReference type="InterPro" id="IPR005119">
    <property type="entry name" value="LysR_subst-bd"/>
</dbReference>
<evidence type="ECO:0000313" key="7">
    <source>
        <dbReference type="Proteomes" id="UP000054977"/>
    </source>
</evidence>
<dbReference type="AlphaFoldDB" id="A0A158IG65"/>
<dbReference type="PROSITE" id="PS50931">
    <property type="entry name" value="HTH_LYSR"/>
    <property type="match status" value="1"/>
</dbReference>
<dbReference type="CDD" id="cd08422">
    <property type="entry name" value="PBP2_CrgA_like"/>
    <property type="match status" value="1"/>
</dbReference>
<dbReference type="Pfam" id="PF00126">
    <property type="entry name" value="HTH_1"/>
    <property type="match status" value="1"/>
</dbReference>
<reference evidence="6" key="1">
    <citation type="submission" date="2016-01" db="EMBL/GenBank/DDBJ databases">
        <authorList>
            <person name="Peeters C."/>
        </authorList>
    </citation>
    <scope>NUCLEOTIDE SEQUENCE [LARGE SCALE GENOMIC DNA]</scope>
    <source>
        <strain evidence="6">LMG 22934</strain>
    </source>
</reference>
<feature type="domain" description="HTH lysR-type" evidence="5">
    <location>
        <begin position="13"/>
        <end position="59"/>
    </location>
</feature>
<dbReference type="InterPro" id="IPR036388">
    <property type="entry name" value="WH-like_DNA-bd_sf"/>
</dbReference>
<dbReference type="SUPFAM" id="SSF53850">
    <property type="entry name" value="Periplasmic binding protein-like II"/>
    <property type="match status" value="1"/>
</dbReference>
<dbReference type="EMBL" id="FCNW02000032">
    <property type="protein sequence ID" value="SAL55526.1"/>
    <property type="molecule type" value="Genomic_DNA"/>
</dbReference>
<name>A0A158IG65_9BURK</name>
<dbReference type="RefSeq" id="WP_087669477.1">
    <property type="nucleotide sequence ID" value="NZ_FCNW02000032.1"/>
</dbReference>
<dbReference type="InterPro" id="IPR058163">
    <property type="entry name" value="LysR-type_TF_proteobact-type"/>
</dbReference>
<dbReference type="InterPro" id="IPR036390">
    <property type="entry name" value="WH_DNA-bd_sf"/>
</dbReference>
<sequence>MKDVLTFRLYTRVARLGSFSAAARECGLAQSQVSRMIAELEAGLGARLLTRTTRAVVPTEAGLEFLARMEPILAAIDDAENSVRETGELRGVLRLAMPSTMAICVIMPRLSAFTERHPLLKVEIMLDDRWQDMIREAVDVGIRVGSLPDSAGTAKLIGTMHRVVVASRDYLDRHGTPLLPEDIARHRVVGGPAGSHVSSWQFEREGETTSIDVQPHVSTNDTAGALAAAAAGLGVVSTTSWACRSQIEEGTLVRLLPEWNMAQLPVHAYFPMGRATRLAARAFVEFIADELKNGPRDFIAAA</sequence>
<keyword evidence="4" id="KW-0804">Transcription</keyword>
<accession>A0A158IG65</accession>
<gene>
    <name evidence="6" type="ORF">AWB65_04759</name>
</gene>
<evidence type="ECO:0000256" key="3">
    <source>
        <dbReference type="ARBA" id="ARBA00023125"/>
    </source>
</evidence>
<evidence type="ECO:0000256" key="4">
    <source>
        <dbReference type="ARBA" id="ARBA00023163"/>
    </source>
</evidence>
<comment type="similarity">
    <text evidence="1">Belongs to the LysR transcriptional regulatory family.</text>
</comment>
<dbReference type="GO" id="GO:0003700">
    <property type="term" value="F:DNA-binding transcription factor activity"/>
    <property type="evidence" value="ECO:0007669"/>
    <property type="project" value="InterPro"/>
</dbReference>
<dbReference type="PRINTS" id="PR00039">
    <property type="entry name" value="HTHLYSR"/>
</dbReference>
<protein>
    <submittedName>
        <fullName evidence="6">LysR family transcriptional regulator</fullName>
    </submittedName>
</protein>
<dbReference type="GO" id="GO:0003677">
    <property type="term" value="F:DNA binding"/>
    <property type="evidence" value="ECO:0007669"/>
    <property type="project" value="UniProtKB-KW"/>
</dbReference>
<organism evidence="6 7">
    <name type="scientific">Caballeronia humi</name>
    <dbReference type="NCBI Taxonomy" id="326474"/>
    <lineage>
        <taxon>Bacteria</taxon>
        <taxon>Pseudomonadati</taxon>
        <taxon>Pseudomonadota</taxon>
        <taxon>Betaproteobacteria</taxon>
        <taxon>Burkholderiales</taxon>
        <taxon>Burkholderiaceae</taxon>
        <taxon>Caballeronia</taxon>
    </lineage>
</organism>
<evidence type="ECO:0000313" key="6">
    <source>
        <dbReference type="EMBL" id="SAL55526.1"/>
    </source>
</evidence>
<dbReference type="Gene3D" id="3.40.190.290">
    <property type="match status" value="1"/>
</dbReference>
<dbReference type="STRING" id="326474.AWB65_04759"/>
<comment type="caution">
    <text evidence="6">The sequence shown here is derived from an EMBL/GenBank/DDBJ whole genome shotgun (WGS) entry which is preliminary data.</text>
</comment>
<evidence type="ECO:0000256" key="2">
    <source>
        <dbReference type="ARBA" id="ARBA00023015"/>
    </source>
</evidence>
<dbReference type="OrthoDB" id="9815676at2"/>
<dbReference type="Proteomes" id="UP000054977">
    <property type="component" value="Unassembled WGS sequence"/>
</dbReference>
<evidence type="ECO:0000256" key="1">
    <source>
        <dbReference type="ARBA" id="ARBA00009437"/>
    </source>
</evidence>
<keyword evidence="7" id="KW-1185">Reference proteome</keyword>
<dbReference type="Gene3D" id="1.10.10.10">
    <property type="entry name" value="Winged helix-like DNA-binding domain superfamily/Winged helix DNA-binding domain"/>
    <property type="match status" value="1"/>
</dbReference>
<keyword evidence="2" id="KW-0805">Transcription regulation</keyword>
<dbReference type="SUPFAM" id="SSF46785">
    <property type="entry name" value="Winged helix' DNA-binding domain"/>
    <property type="match status" value="1"/>
</dbReference>
<dbReference type="Pfam" id="PF03466">
    <property type="entry name" value="LysR_substrate"/>
    <property type="match status" value="1"/>
</dbReference>
<dbReference type="PANTHER" id="PTHR30537:SF5">
    <property type="entry name" value="HTH-TYPE TRANSCRIPTIONAL ACTIVATOR TTDR-RELATED"/>
    <property type="match status" value="1"/>
</dbReference>
<dbReference type="PANTHER" id="PTHR30537">
    <property type="entry name" value="HTH-TYPE TRANSCRIPTIONAL REGULATOR"/>
    <property type="match status" value="1"/>
</dbReference>
<dbReference type="InterPro" id="IPR000847">
    <property type="entry name" value="LysR_HTH_N"/>
</dbReference>
<evidence type="ECO:0000259" key="5">
    <source>
        <dbReference type="PROSITE" id="PS50931"/>
    </source>
</evidence>
<keyword evidence="3" id="KW-0238">DNA-binding</keyword>
<proteinExistence type="inferred from homology"/>